<feature type="transmembrane region" description="Helical" evidence="5">
    <location>
        <begin position="80"/>
        <end position="98"/>
    </location>
</feature>
<dbReference type="GO" id="GO:0008168">
    <property type="term" value="F:methyltransferase activity"/>
    <property type="evidence" value="ECO:0007669"/>
    <property type="project" value="UniProtKB-KW"/>
</dbReference>
<evidence type="ECO:0000313" key="6">
    <source>
        <dbReference type="EMBL" id="OBK88388.1"/>
    </source>
</evidence>
<dbReference type="Proteomes" id="UP000093759">
    <property type="component" value="Unassembled WGS sequence"/>
</dbReference>
<dbReference type="InterPro" id="IPR007318">
    <property type="entry name" value="Phopholipid_MeTrfase"/>
</dbReference>
<dbReference type="AlphaFoldDB" id="A0A1A3U0I3"/>
<evidence type="ECO:0000256" key="5">
    <source>
        <dbReference type="SAM" id="Phobius"/>
    </source>
</evidence>
<dbReference type="PANTHER" id="PTHR12714">
    <property type="entry name" value="PROTEIN-S ISOPRENYLCYSTEINE O-METHYLTRANSFERASE"/>
    <property type="match status" value="1"/>
</dbReference>
<keyword evidence="6" id="KW-0489">Methyltransferase</keyword>
<dbReference type="GO" id="GO:0032259">
    <property type="term" value="P:methylation"/>
    <property type="evidence" value="ECO:0007669"/>
    <property type="project" value="UniProtKB-KW"/>
</dbReference>
<dbReference type="GO" id="GO:0012505">
    <property type="term" value="C:endomembrane system"/>
    <property type="evidence" value="ECO:0007669"/>
    <property type="project" value="UniProtKB-SubCell"/>
</dbReference>
<gene>
    <name evidence="6" type="ORF">A5648_22020</name>
</gene>
<organism evidence="6 7">
    <name type="scientific">Mycolicibacter sinensis (strain JDM601)</name>
    <name type="common">Mycobacterium sinense</name>
    <dbReference type="NCBI Taxonomy" id="875328"/>
    <lineage>
        <taxon>Bacteria</taxon>
        <taxon>Bacillati</taxon>
        <taxon>Actinomycetota</taxon>
        <taxon>Actinomycetes</taxon>
        <taxon>Mycobacteriales</taxon>
        <taxon>Mycobacteriaceae</taxon>
        <taxon>Mycolicibacter</taxon>
    </lineage>
</organism>
<feature type="transmembrane region" description="Helical" evidence="5">
    <location>
        <begin position="43"/>
        <end position="68"/>
    </location>
</feature>
<evidence type="ECO:0000313" key="7">
    <source>
        <dbReference type="Proteomes" id="UP000093759"/>
    </source>
</evidence>
<feature type="transmembrane region" description="Helical" evidence="5">
    <location>
        <begin position="132"/>
        <end position="163"/>
    </location>
</feature>
<dbReference type="Gene3D" id="1.20.120.1630">
    <property type="match status" value="1"/>
</dbReference>
<protein>
    <submittedName>
        <fullName evidence="6">Isoprenylcysteine carboxyl methyltransferase</fullName>
    </submittedName>
</protein>
<keyword evidence="2 5" id="KW-0812">Transmembrane</keyword>
<evidence type="ECO:0000256" key="4">
    <source>
        <dbReference type="ARBA" id="ARBA00023136"/>
    </source>
</evidence>
<dbReference type="PANTHER" id="PTHR12714:SF9">
    <property type="entry name" value="PROTEIN-S-ISOPRENYLCYSTEINE O-METHYLTRANSFERASE"/>
    <property type="match status" value="1"/>
</dbReference>
<dbReference type="RefSeq" id="WP_065024347.1">
    <property type="nucleotide sequence ID" value="NZ_LZMF01000058.1"/>
</dbReference>
<keyword evidence="3 5" id="KW-1133">Transmembrane helix</keyword>
<comment type="caution">
    <text evidence="6">The sequence shown here is derived from an EMBL/GenBank/DDBJ whole genome shotgun (WGS) entry which is preliminary data.</text>
</comment>
<feature type="transmembrane region" description="Helical" evidence="5">
    <location>
        <begin position="6"/>
        <end position="23"/>
    </location>
</feature>
<sequence>MAVIAIVLYVVFAALGFGWRSWVQYRRTGSSGFRGVSGRLGSLEWLAGAGFVIALIAGIAAPVLQLAGAVSPVSVLQLPWLQGVGTVLALVGIAATVYSQLDMGDSWRIGVDAGETTTLVRHGVFARVRNPIFAAMLAFAAGIALMAPNPLALSAFCVLLGTIELQVRVVEEPYLEGVHGDAYRRYLQTVGRFLPVIGRVG</sequence>
<evidence type="ECO:0000256" key="3">
    <source>
        <dbReference type="ARBA" id="ARBA00022989"/>
    </source>
</evidence>
<dbReference type="EMBL" id="LZMF01000058">
    <property type="protein sequence ID" value="OBK88388.1"/>
    <property type="molecule type" value="Genomic_DNA"/>
</dbReference>
<dbReference type="Pfam" id="PF04191">
    <property type="entry name" value="PEMT"/>
    <property type="match status" value="1"/>
</dbReference>
<keyword evidence="6" id="KW-0808">Transferase</keyword>
<evidence type="ECO:0000256" key="1">
    <source>
        <dbReference type="ARBA" id="ARBA00004127"/>
    </source>
</evidence>
<keyword evidence="4 5" id="KW-0472">Membrane</keyword>
<name>A0A1A3U0I3_MYCSD</name>
<reference evidence="7" key="1">
    <citation type="submission" date="2016-06" db="EMBL/GenBank/DDBJ databases">
        <authorList>
            <person name="Sutton G."/>
            <person name="Brinkac L."/>
            <person name="Sanka R."/>
            <person name="Adams M."/>
            <person name="Lau E."/>
            <person name="Garcia-Basteiro A."/>
            <person name="Lopez-Varela E."/>
            <person name="Palencia S."/>
        </authorList>
    </citation>
    <scope>NUCLEOTIDE SEQUENCE [LARGE SCALE GENOMIC DNA]</scope>
    <source>
        <strain evidence="7">1274684.2</strain>
    </source>
</reference>
<proteinExistence type="predicted"/>
<comment type="subcellular location">
    <subcellularLocation>
        <location evidence="1">Endomembrane system</location>
        <topology evidence="1">Multi-pass membrane protein</topology>
    </subcellularLocation>
</comment>
<accession>A0A1A3U0I3</accession>
<evidence type="ECO:0000256" key="2">
    <source>
        <dbReference type="ARBA" id="ARBA00022692"/>
    </source>
</evidence>